<evidence type="ECO:0000313" key="2">
    <source>
        <dbReference type="EMBL" id="VYT09729.1"/>
    </source>
</evidence>
<dbReference type="InterPro" id="IPR027417">
    <property type="entry name" value="P-loop_NTPase"/>
</dbReference>
<dbReference type="PROSITE" id="PS51192">
    <property type="entry name" value="HELICASE_ATP_BIND_1"/>
    <property type="match status" value="1"/>
</dbReference>
<dbReference type="Pfam" id="PF04851">
    <property type="entry name" value="ResIII"/>
    <property type="match status" value="1"/>
</dbReference>
<dbReference type="InterPro" id="IPR006935">
    <property type="entry name" value="Helicase/UvrB_N"/>
</dbReference>
<sequence length="164" mass="19911">MYVTEKIGDEYRNWIEGDEILIQASTGSGKSYFILHVLLKWAISQNRKILYLVNRSVLKKQLEEELYSDISNEIYEEFGYRLIIENYVTVRTYQSIEKNLNEKNNYALRYNIEELKTYSYVVYDECHYFYSDSNFNTNTQLSFDCLRDIFLPRFKFLFLQQWKI</sequence>
<dbReference type="SUPFAM" id="SSF52540">
    <property type="entry name" value="P-loop containing nucleoside triphosphate hydrolases"/>
    <property type="match status" value="1"/>
</dbReference>
<gene>
    <name evidence="2" type="ORF">CNLFYP112_01786</name>
</gene>
<dbReference type="GO" id="GO:0003677">
    <property type="term" value="F:DNA binding"/>
    <property type="evidence" value="ECO:0007669"/>
    <property type="project" value="InterPro"/>
</dbReference>
<dbReference type="GO" id="GO:0005524">
    <property type="term" value="F:ATP binding"/>
    <property type="evidence" value="ECO:0007669"/>
    <property type="project" value="InterPro"/>
</dbReference>
<organism evidence="2">
    <name type="scientific">[Clostridium] nexile</name>
    <dbReference type="NCBI Taxonomy" id="29361"/>
    <lineage>
        <taxon>Bacteria</taxon>
        <taxon>Bacillati</taxon>
        <taxon>Bacillota</taxon>
        <taxon>Clostridia</taxon>
        <taxon>Lachnospirales</taxon>
        <taxon>Lachnospiraceae</taxon>
        <taxon>Tyzzerella</taxon>
    </lineage>
</organism>
<dbReference type="AlphaFoldDB" id="A0A6N2TXK7"/>
<dbReference type="InterPro" id="IPR014001">
    <property type="entry name" value="Helicase_ATP-bd"/>
</dbReference>
<name>A0A6N2TXK7_9FIRM</name>
<proteinExistence type="predicted"/>
<feature type="domain" description="Helicase ATP-binding" evidence="1">
    <location>
        <begin position="11"/>
        <end position="151"/>
    </location>
</feature>
<accession>A0A6N2TXK7</accession>
<dbReference type="Gene3D" id="3.40.50.300">
    <property type="entry name" value="P-loop containing nucleotide triphosphate hydrolases"/>
    <property type="match status" value="1"/>
</dbReference>
<dbReference type="EMBL" id="CACRTG010000013">
    <property type="protein sequence ID" value="VYT09729.1"/>
    <property type="molecule type" value="Genomic_DNA"/>
</dbReference>
<reference evidence="2" key="1">
    <citation type="submission" date="2019-11" db="EMBL/GenBank/DDBJ databases">
        <authorList>
            <person name="Feng L."/>
        </authorList>
    </citation>
    <scope>NUCLEOTIDE SEQUENCE</scope>
    <source>
        <strain evidence="2">CnexileLFYP112</strain>
    </source>
</reference>
<protein>
    <submittedName>
        <fullName evidence="2">Type III restriction enzyme, res subunit</fullName>
    </submittedName>
</protein>
<evidence type="ECO:0000259" key="1">
    <source>
        <dbReference type="PROSITE" id="PS51192"/>
    </source>
</evidence>
<dbReference type="GO" id="GO:0016787">
    <property type="term" value="F:hydrolase activity"/>
    <property type="evidence" value="ECO:0007669"/>
    <property type="project" value="InterPro"/>
</dbReference>